<keyword evidence="2" id="KW-1185">Reference proteome</keyword>
<proteinExistence type="predicted"/>
<reference evidence="2" key="1">
    <citation type="journal article" date="2019" name="Int. J. Syst. Evol. Microbiol.">
        <title>The Global Catalogue of Microorganisms (GCM) 10K type strain sequencing project: providing services to taxonomists for standard genome sequencing and annotation.</title>
        <authorList>
            <consortium name="The Broad Institute Genomics Platform"/>
            <consortium name="The Broad Institute Genome Sequencing Center for Infectious Disease"/>
            <person name="Wu L."/>
            <person name="Ma J."/>
        </authorList>
    </citation>
    <scope>NUCLEOTIDE SEQUENCE [LARGE SCALE GENOMIC DNA]</scope>
    <source>
        <strain evidence="2">JCM 17695</strain>
    </source>
</reference>
<evidence type="ECO:0000313" key="2">
    <source>
        <dbReference type="Proteomes" id="UP001596512"/>
    </source>
</evidence>
<dbReference type="Proteomes" id="UP001596512">
    <property type="component" value="Unassembled WGS sequence"/>
</dbReference>
<accession>A0ABW2TWE0</accession>
<sequence>MESRARLDRLKAQPYEKPTLGLVSAALVVVESLTSILPPNALDETISTLRAIKARDEAGLKDSGDCAAAAEDLAARLVEVRTAVVQRFVTAWQENAARDVAGRLGLEMASLCMIEGRWQPQLSDDVRAALSRGPLDGNQMLSVLLPAEQSFRVAVVIEGTSGLESVAGLMDPAAALVEIQPGAQVTGWGSRTADLKALAALAEVSSSARRAWSANHAGGHVLLDFTVRARDLGGAARFGRRQVMELLDQYVAGQRIAEIRLRPETLARDTASGRVLRLSEPALGTGRLRPLTTNWPPALRECLRTAHIARITEAPMAAAGLCWAALEALEVKPKSIDKLARALSLQAVRQQIVDLHQQTRNAIAATAKAAHNAHRVAQNVSDSLESAATAAGKDRKATLEAKLAEARDIVINRHAALKRAMKAEAHLTTVDAWTGVSSSAKLHDLDRWLDVLAAPADVKPELRMAADAMTALADDLGGEAGARLQTWRVLVATPVALAEWIETTAKQFEKDLEWLYALRNTALHDGRFTSATDMLDAHAGRAFVDMTLEFLGNWYSQATSTHSERAAWAAIKVIHDLSDRQRTVVAGLRRGTRTGLNTSHLTSPTSNGWDRA</sequence>
<dbReference type="EMBL" id="JBHTEY010000004">
    <property type="protein sequence ID" value="MFC7617282.1"/>
    <property type="molecule type" value="Genomic_DNA"/>
</dbReference>
<gene>
    <name evidence="1" type="ORF">ACFQV2_31525</name>
</gene>
<protein>
    <recommendedName>
        <fullName evidence="3">Apea-like HEPN domain-containing protein</fullName>
    </recommendedName>
</protein>
<organism evidence="1 2">
    <name type="scientific">Actinokineospora soli</name>
    <dbReference type="NCBI Taxonomy" id="1048753"/>
    <lineage>
        <taxon>Bacteria</taxon>
        <taxon>Bacillati</taxon>
        <taxon>Actinomycetota</taxon>
        <taxon>Actinomycetes</taxon>
        <taxon>Pseudonocardiales</taxon>
        <taxon>Pseudonocardiaceae</taxon>
        <taxon>Actinokineospora</taxon>
    </lineage>
</organism>
<evidence type="ECO:0000313" key="1">
    <source>
        <dbReference type="EMBL" id="MFC7617282.1"/>
    </source>
</evidence>
<comment type="caution">
    <text evidence="1">The sequence shown here is derived from an EMBL/GenBank/DDBJ whole genome shotgun (WGS) entry which is preliminary data.</text>
</comment>
<evidence type="ECO:0008006" key="3">
    <source>
        <dbReference type="Google" id="ProtNLM"/>
    </source>
</evidence>
<name>A0ABW2TWE0_9PSEU</name>